<organism evidence="12 13">
    <name type="scientific">Sphingobacterium thalpophilum</name>
    <dbReference type="NCBI Taxonomy" id="259"/>
    <lineage>
        <taxon>Bacteria</taxon>
        <taxon>Pseudomonadati</taxon>
        <taxon>Bacteroidota</taxon>
        <taxon>Sphingobacteriia</taxon>
        <taxon>Sphingobacteriales</taxon>
        <taxon>Sphingobacteriaceae</taxon>
        <taxon>Sphingobacterium</taxon>
    </lineage>
</organism>
<evidence type="ECO:0000256" key="10">
    <source>
        <dbReference type="RuleBase" id="RU361207"/>
    </source>
</evidence>
<dbReference type="Gene3D" id="3.30.1590.10">
    <property type="entry name" value="Maltooligosyl trehalose synthase, domain 2"/>
    <property type="match status" value="1"/>
</dbReference>
<dbReference type="InterPro" id="IPR006047">
    <property type="entry name" value="GH13_cat_dom"/>
</dbReference>
<dbReference type="Pfam" id="PF02446">
    <property type="entry name" value="Glyco_hydro_77"/>
    <property type="match status" value="1"/>
</dbReference>
<evidence type="ECO:0000256" key="6">
    <source>
        <dbReference type="ARBA" id="ARBA00022679"/>
    </source>
</evidence>
<keyword evidence="5 10" id="KW-0328">Glycosyltransferase</keyword>
<dbReference type="EC" id="2.4.1.25" evidence="3 10"/>
<gene>
    <name evidence="12" type="primary">malQ</name>
    <name evidence="12" type="ORF">NCTC11429_03582</name>
</gene>
<evidence type="ECO:0000256" key="1">
    <source>
        <dbReference type="ARBA" id="ARBA00000439"/>
    </source>
</evidence>
<evidence type="ECO:0000256" key="3">
    <source>
        <dbReference type="ARBA" id="ARBA00012560"/>
    </source>
</evidence>
<dbReference type="Proteomes" id="UP000308196">
    <property type="component" value="Chromosome"/>
</dbReference>
<dbReference type="EMBL" id="LR590484">
    <property type="protein sequence ID" value="VTR47813.1"/>
    <property type="molecule type" value="Genomic_DNA"/>
</dbReference>
<dbReference type="PANTHER" id="PTHR32438:SF5">
    <property type="entry name" value="4-ALPHA-GLUCANOTRANSFERASE DPE1, CHLOROPLASTIC_AMYLOPLASTIC"/>
    <property type="match status" value="1"/>
</dbReference>
<dbReference type="Gene3D" id="1.10.10.470">
    <property type="entry name" value="Maltooligosyl trehalose synthase, domain 4"/>
    <property type="match status" value="1"/>
</dbReference>
<dbReference type="GeneID" id="78464244"/>
<evidence type="ECO:0000259" key="11">
    <source>
        <dbReference type="SMART" id="SM00642"/>
    </source>
</evidence>
<dbReference type="KEGG" id="stha:NCTC11429_03582"/>
<evidence type="ECO:0000313" key="12">
    <source>
        <dbReference type="EMBL" id="VTR47813.1"/>
    </source>
</evidence>
<dbReference type="Gene3D" id="3.30.750.90">
    <property type="match status" value="1"/>
</dbReference>
<sequence length="1402" mass="163074">MHTNKNVSICHQSAPYTTYRIQFHKDFNFSDFELVIDYLQQLGIDTIYAAPILRSVPSSSHGYDGIEMNQIDPELGSLDDFKRIRKKLHQYGIKWLQDIVPNHMAFHTSNQWLMDVLEFGAASRYNTYFDTCLSSNMFEDGKLMVPVLVQSLDDVIHQGHLSLIRNHDKFYLSYQDNFYPLCPESYCYILVDSLRKTHGDYNGFLVQINTLQANGNIEEWNSIRQSIISEIGDVELELILQKFNSSGERLRELAHSQYYELCPWWETSKRINYRRFFTVNGLICIHMQDAAVFDHAHQLLNTLIEQGLIDGLRVDHIDGLYNPSRYLHNLRKLVGPNTYIVAEKILERGEKLPQNWPIQGTTGYEFLSACNNVFTNRKSRKVFDRYYRKLMGEKQTIKKLQLNKKLHIVREHMSGDVDNLVRMMSALLPAAHDKQDAIKAFVEFFLAYFPLYRIYDDHFPLSQESYALITRLFKKLTCTTELDQQIVQEVWSLFKDAQEGREISTLPALLQLLMRMMQFTGPVMAKGVEDTLMYTYNRFIAHNEVGDHPHNFGFSKKEFHRAMRHRQQYWPLSLNASSTHDTKRGEDARSRLLVLTSIADKWVKQVQIWQDIVWNEYRSDLPHPNDEYFIYQALVSSYPSGKHRKVVDEGFEQRFLDYLVKYLREGKERSNWEEPNFSYENTVQDFARFLLDAERPFFTSFYQFIEEIADHGMLNSLVQQVLKFTCPGVPDIYQGSELWDYSFVDPDNRRPVDYPLRKQLISDIAAIQEEDLVATLWRERHDGKIKLWLIRELIRIRKTNPALIGSGSYIKLKVSGRYRKHILAFARRSDDNWLVVVVPLHLGALAKAVKFVTGSFDWADTRVCLPTMHKVNWQQVVSENSGEGNEILMNDIFNQLPLAILTFKDKPQNRSAGILLHISSLPSPFGIGDMGKQARRFVDKLQASGQTWWQVLPLGPTDPAQNHSPYSTFSTRSGNPLFIDLKPLIKLGLLDKADLTEVKVNPSLPVDFDSVHAGKLALLSRAYERASREATTAFHDFCLQESVWLNDYALFMVLKEKHGYKPWYTWPEKYRKRDQSALDQFEKAHDYYISREKWMQFIFFSQWESLHQYCKDRGVRLLGDIPFYASYDSADVWANPLYFSIADDSKATMAAGVPPDYFNELGQLWGMPVYNWQTLKKDGYSWWIDRLVHSCKLYDRVRLDHFRAFSAFWEVPVTALSAKEGHWSRGPGAIFFNKVKQAMGSMPFVAEDLGDVDARVFQLRDQFGFPGMKVLQFAFGEDFACSPHIPHHYQQNFVAYSGTHDNNTTLSWYNQDLDQTAKGRISKYMGRSIDSRSINQSFLHMLYASVADTVIVPMQDLLDLDGSCRMNRPASTTGNWIWRMQKDAFNIAIQKQLLQLTILFNR</sequence>
<dbReference type="InterPro" id="IPR013797">
    <property type="entry name" value="Maltooligo_trehalose_synth_4"/>
</dbReference>
<dbReference type="InterPro" id="IPR012767">
    <property type="entry name" value="Trehalose_TreY"/>
</dbReference>
<evidence type="ECO:0000256" key="8">
    <source>
        <dbReference type="ARBA" id="ARBA00031423"/>
    </source>
</evidence>
<comment type="similarity">
    <text evidence="2 10">Belongs to the disproportionating enzyme family.</text>
</comment>
<dbReference type="InterPro" id="IPR017853">
    <property type="entry name" value="GH"/>
</dbReference>
<dbReference type="NCBIfam" id="NF011080">
    <property type="entry name" value="PRK14508.1-3"/>
    <property type="match status" value="1"/>
</dbReference>
<dbReference type="RefSeq" id="WP_051606575.1">
    <property type="nucleotide sequence ID" value="NZ_LR590484.1"/>
</dbReference>
<dbReference type="STRING" id="1123265.GCA_000686625_01282"/>
<feature type="domain" description="Glycosyl hydrolase family 13 catalytic" evidence="11">
    <location>
        <begin position="17"/>
        <end position="767"/>
    </location>
</feature>
<dbReference type="NCBIfam" id="TIGR02401">
    <property type="entry name" value="trehalose_TreY"/>
    <property type="match status" value="1"/>
</dbReference>
<dbReference type="GO" id="GO:0005975">
    <property type="term" value="P:carbohydrate metabolic process"/>
    <property type="evidence" value="ECO:0007669"/>
    <property type="project" value="InterPro"/>
</dbReference>
<comment type="catalytic activity">
    <reaction evidence="1 10">
        <text>Transfers a segment of a (1-&gt;4)-alpha-D-glucan to a new position in an acceptor, which may be glucose or a (1-&gt;4)-alpha-D-glucan.</text>
        <dbReference type="EC" id="2.4.1.25"/>
    </reaction>
</comment>
<dbReference type="SMART" id="SM00642">
    <property type="entry name" value="Aamy"/>
    <property type="match status" value="1"/>
</dbReference>
<evidence type="ECO:0000313" key="13">
    <source>
        <dbReference type="Proteomes" id="UP000308196"/>
    </source>
</evidence>
<evidence type="ECO:0000256" key="7">
    <source>
        <dbReference type="ARBA" id="ARBA00023277"/>
    </source>
</evidence>
<evidence type="ECO:0000256" key="9">
    <source>
        <dbReference type="ARBA" id="ARBA00031501"/>
    </source>
</evidence>
<keyword evidence="7 10" id="KW-0119">Carbohydrate metabolism</keyword>
<dbReference type="InterPro" id="IPR003385">
    <property type="entry name" value="Glyco_hydro_77"/>
</dbReference>
<evidence type="ECO:0000256" key="2">
    <source>
        <dbReference type="ARBA" id="ARBA00005684"/>
    </source>
</evidence>
<accession>A0A4U9VNB3</accession>
<name>A0A4U9VNB3_9SPHI</name>
<evidence type="ECO:0000256" key="4">
    <source>
        <dbReference type="ARBA" id="ARBA00020295"/>
    </source>
</evidence>
<dbReference type="Pfam" id="PF00128">
    <property type="entry name" value="Alpha-amylase"/>
    <property type="match status" value="1"/>
</dbReference>
<dbReference type="PANTHER" id="PTHR32438">
    <property type="entry name" value="4-ALPHA-GLUCANOTRANSFERASE DPE1, CHLOROPLASTIC/AMYLOPLASTIC"/>
    <property type="match status" value="1"/>
</dbReference>
<dbReference type="NCBIfam" id="TIGR00217">
    <property type="entry name" value="malQ"/>
    <property type="match status" value="1"/>
</dbReference>
<proteinExistence type="inferred from homology"/>
<dbReference type="GO" id="GO:0004134">
    <property type="term" value="F:4-alpha-glucanotransferase activity"/>
    <property type="evidence" value="ECO:0007669"/>
    <property type="project" value="UniProtKB-EC"/>
</dbReference>
<evidence type="ECO:0000256" key="5">
    <source>
        <dbReference type="ARBA" id="ARBA00022676"/>
    </source>
</evidence>
<dbReference type="SUPFAM" id="SSF51445">
    <property type="entry name" value="(Trans)glycosidases"/>
    <property type="match status" value="2"/>
</dbReference>
<reference evidence="12 13" key="1">
    <citation type="submission" date="2019-05" db="EMBL/GenBank/DDBJ databases">
        <authorList>
            <consortium name="Pathogen Informatics"/>
        </authorList>
    </citation>
    <scope>NUCLEOTIDE SEQUENCE [LARGE SCALE GENOMIC DNA]</scope>
    <source>
        <strain evidence="12 13">NCTC11429</strain>
    </source>
</reference>
<dbReference type="Gene3D" id="3.20.20.80">
    <property type="entry name" value="Glycosidases"/>
    <property type="match status" value="3"/>
</dbReference>
<dbReference type="CDD" id="cd11336">
    <property type="entry name" value="AmyAc_MTSase"/>
    <property type="match status" value="1"/>
</dbReference>
<keyword evidence="6 10" id="KW-0808">Transferase</keyword>
<protein>
    <recommendedName>
        <fullName evidence="4 10">4-alpha-glucanotransferase</fullName>
        <ecNumber evidence="3 10">2.4.1.25</ecNumber>
    </recommendedName>
    <alternativeName>
        <fullName evidence="8 10">Amylomaltase</fullName>
    </alternativeName>
    <alternativeName>
        <fullName evidence="9 10">Disproportionating enzyme</fullName>
    </alternativeName>
</protein>